<keyword evidence="3" id="KW-1185">Reference proteome</keyword>
<evidence type="ECO:0000313" key="2">
    <source>
        <dbReference type="EMBL" id="AMD90638.1"/>
    </source>
</evidence>
<dbReference type="EMBL" id="CP014229">
    <property type="protein sequence ID" value="AMD90638.1"/>
    <property type="molecule type" value="Genomic_DNA"/>
</dbReference>
<dbReference type="PANTHER" id="PTHR14087:SF7">
    <property type="entry name" value="THYMOCYTE NUCLEAR PROTEIN 1"/>
    <property type="match status" value="1"/>
</dbReference>
<evidence type="ECO:0000313" key="3">
    <source>
        <dbReference type="Proteomes" id="UP000069241"/>
    </source>
</evidence>
<feature type="domain" description="EVE" evidence="1">
    <location>
        <begin position="2"/>
        <end position="149"/>
    </location>
</feature>
<proteinExistence type="predicted"/>
<dbReference type="Pfam" id="PF01878">
    <property type="entry name" value="EVE"/>
    <property type="match status" value="1"/>
</dbReference>
<protein>
    <submittedName>
        <fullName evidence="2">EVE domain-containing protein</fullName>
    </submittedName>
</protein>
<dbReference type="PANTHER" id="PTHR14087">
    <property type="entry name" value="THYMOCYTE NUCLEAR PROTEIN 1"/>
    <property type="match status" value="1"/>
</dbReference>
<dbReference type="InterPro" id="IPR047197">
    <property type="entry name" value="THYN1-like_EVE"/>
</dbReference>
<dbReference type="RefSeq" id="WP_062253315.1">
    <property type="nucleotide sequence ID" value="NZ_CP014229.1"/>
</dbReference>
<gene>
    <name evidence="2" type="ORF">AXF13_11200</name>
</gene>
<sequence>MNYWLFKTEPGCFSWQDLENSPDQTSPWDGVRNYQARNFMRAMRVGDLGFFYHSGQQPGIVGIVEIVRAAYPDATAQDPENQHFDPKATPEKPIWEMVDVRLRRALPHPLSRKELAAWPELSGMELMKRGSRLSVQPVAAKAFAFICKLAGIQRP</sequence>
<organism evidence="2 3">
    <name type="scientific">Desulfovibrio fairfieldensis</name>
    <dbReference type="NCBI Taxonomy" id="44742"/>
    <lineage>
        <taxon>Bacteria</taxon>
        <taxon>Pseudomonadati</taxon>
        <taxon>Thermodesulfobacteriota</taxon>
        <taxon>Desulfovibrionia</taxon>
        <taxon>Desulfovibrionales</taxon>
        <taxon>Desulfovibrionaceae</taxon>
        <taxon>Desulfovibrio</taxon>
    </lineage>
</organism>
<dbReference type="Gene3D" id="3.10.590.10">
    <property type="entry name" value="ph1033 like domains"/>
    <property type="match status" value="1"/>
</dbReference>
<dbReference type="KEGG" id="dfi:AXF13_11200"/>
<reference evidence="3" key="1">
    <citation type="submission" date="2016-02" db="EMBL/GenBank/DDBJ databases">
        <authorList>
            <person name="Holder M.E."/>
            <person name="Ajami N.J."/>
            <person name="Petrosino J.F."/>
        </authorList>
    </citation>
    <scope>NUCLEOTIDE SEQUENCE [LARGE SCALE GENOMIC DNA]</scope>
    <source>
        <strain evidence="3">CCUG 45958</strain>
    </source>
</reference>
<dbReference type="InterPro" id="IPR002740">
    <property type="entry name" value="EVE_domain"/>
</dbReference>
<evidence type="ECO:0000259" key="1">
    <source>
        <dbReference type="Pfam" id="PF01878"/>
    </source>
</evidence>
<name>A0A0X8JKW2_9BACT</name>
<dbReference type="InterPro" id="IPR015947">
    <property type="entry name" value="PUA-like_sf"/>
</dbReference>
<dbReference type="CDD" id="cd21133">
    <property type="entry name" value="EVE"/>
    <property type="match status" value="1"/>
</dbReference>
<dbReference type="SUPFAM" id="SSF88697">
    <property type="entry name" value="PUA domain-like"/>
    <property type="match status" value="1"/>
</dbReference>
<dbReference type="InterPro" id="IPR052181">
    <property type="entry name" value="5hmC_binding"/>
</dbReference>
<accession>A0A0X8JKW2</accession>
<dbReference type="Proteomes" id="UP000069241">
    <property type="component" value="Chromosome"/>
</dbReference>
<dbReference type="AlphaFoldDB" id="A0A0X8JKW2"/>